<proteinExistence type="predicted"/>
<dbReference type="Pfam" id="PF00551">
    <property type="entry name" value="Formyl_trans_N"/>
    <property type="match status" value="1"/>
</dbReference>
<dbReference type="PANTHER" id="PTHR43861">
    <property type="entry name" value="TRANS-ACONITATE 2-METHYLTRANSFERASE-RELATED"/>
    <property type="match status" value="1"/>
</dbReference>
<organism evidence="2 3">
    <name type="scientific">Candidatus Gottesmanbacteria bacterium RIFCSPHIGHO2_02_FULL_39_11</name>
    <dbReference type="NCBI Taxonomy" id="1798382"/>
    <lineage>
        <taxon>Bacteria</taxon>
        <taxon>Candidatus Gottesmaniibacteriota</taxon>
    </lineage>
</organism>
<dbReference type="CDD" id="cd02440">
    <property type="entry name" value="AdoMet_MTases"/>
    <property type="match status" value="1"/>
</dbReference>
<dbReference type="Pfam" id="PF13489">
    <property type="entry name" value="Methyltransf_23"/>
    <property type="match status" value="1"/>
</dbReference>
<dbReference type="STRING" id="1798382.A3D77_04405"/>
<dbReference type="Gene3D" id="3.40.50.150">
    <property type="entry name" value="Vaccinia Virus protein VP39"/>
    <property type="match status" value="1"/>
</dbReference>
<dbReference type="InterPro" id="IPR029063">
    <property type="entry name" value="SAM-dependent_MTases_sf"/>
</dbReference>
<dbReference type="InterPro" id="IPR036477">
    <property type="entry name" value="Formyl_transf_N_sf"/>
</dbReference>
<dbReference type="InterPro" id="IPR002376">
    <property type="entry name" value="Formyl_transf_N"/>
</dbReference>
<comment type="caution">
    <text evidence="2">The sequence shown here is derived from an EMBL/GenBank/DDBJ whole genome shotgun (WGS) entry which is preliminary data.</text>
</comment>
<dbReference type="AlphaFoldDB" id="A0A1F5ZJR3"/>
<gene>
    <name evidence="2" type="ORF">A3D77_04405</name>
</gene>
<sequence length="560" mass="65228">MKVKKICLLLDEPKIMKWVALALQKAVSENNISIPLVIIKKVHVKDYDLSFQKKFIQKIITLIRDIIGWQIELAERISINNLSLFNKSEIYYSSAIKSGKHGTALPEETIKKIKTKKIDLVFRRGFGILQGEILRCTPAGVLSYHTGDLRKYRGFSSTLEAYLHNEKYINISVQKLNEGLDKGSLFYEERADIRNCHSYEEVAKLISKLLIPTFSKSIEKINSPGFKIIKLSSFGKHYGIPRIRDFPILCIRYFFTEIKRKFISTQAKKTRVCFICSSRKGRVEKIEVILKDEYAEVVRCSNCGMLYNNSLDFVESEVKDVYSDEDYGHYKLKDIKEREENRAVLKKYKIGLIKKFLRESSNKTFLDIGCSTGDLLQLAQKEGFRVFGVEVSENACRIAREKGFPLKMFHGELTCAGYPDDFFDVINIDAVLVDIKNPNIFMKEVRRILKPDGYLFIGDNENSHLLLENFIYKLFFHKIKEYKYWLNFFTLASFTQFMKKQKFNIVSLKTLCYSDKIFQDYMPSALKRNKLIKISLLVLRFTKIDRFAGFYRLFEAVLTK</sequence>
<evidence type="ECO:0000313" key="2">
    <source>
        <dbReference type="EMBL" id="OGG12555.1"/>
    </source>
</evidence>
<dbReference type="Gene3D" id="3.40.50.170">
    <property type="entry name" value="Formyl transferase, N-terminal domain"/>
    <property type="match status" value="1"/>
</dbReference>
<dbReference type="SUPFAM" id="SSF53328">
    <property type="entry name" value="Formyltransferase"/>
    <property type="match status" value="1"/>
</dbReference>
<evidence type="ECO:0000313" key="3">
    <source>
        <dbReference type="Proteomes" id="UP000176923"/>
    </source>
</evidence>
<evidence type="ECO:0000259" key="1">
    <source>
        <dbReference type="Pfam" id="PF00551"/>
    </source>
</evidence>
<name>A0A1F5ZJR3_9BACT</name>
<dbReference type="Proteomes" id="UP000176923">
    <property type="component" value="Unassembled WGS sequence"/>
</dbReference>
<feature type="domain" description="Formyl transferase N-terminal" evidence="1">
    <location>
        <begin position="103"/>
        <end position="204"/>
    </location>
</feature>
<dbReference type="EMBL" id="MFJL01000044">
    <property type="protein sequence ID" value="OGG12555.1"/>
    <property type="molecule type" value="Genomic_DNA"/>
</dbReference>
<dbReference type="SUPFAM" id="SSF53335">
    <property type="entry name" value="S-adenosyl-L-methionine-dependent methyltransferases"/>
    <property type="match status" value="1"/>
</dbReference>
<protein>
    <recommendedName>
        <fullName evidence="1">Formyl transferase N-terminal domain-containing protein</fullName>
    </recommendedName>
</protein>
<reference evidence="2 3" key="1">
    <citation type="journal article" date="2016" name="Nat. Commun.">
        <title>Thousands of microbial genomes shed light on interconnected biogeochemical processes in an aquifer system.</title>
        <authorList>
            <person name="Anantharaman K."/>
            <person name="Brown C.T."/>
            <person name="Hug L.A."/>
            <person name="Sharon I."/>
            <person name="Castelle C.J."/>
            <person name="Probst A.J."/>
            <person name="Thomas B.C."/>
            <person name="Singh A."/>
            <person name="Wilkins M.J."/>
            <person name="Karaoz U."/>
            <person name="Brodie E.L."/>
            <person name="Williams K.H."/>
            <person name="Hubbard S.S."/>
            <person name="Banfield J.F."/>
        </authorList>
    </citation>
    <scope>NUCLEOTIDE SEQUENCE [LARGE SCALE GENOMIC DNA]</scope>
</reference>
<accession>A0A1F5ZJR3</accession>